<organism evidence="1 2">
    <name type="scientific">Salegentibacter salegens</name>
    <dbReference type="NCBI Taxonomy" id="143223"/>
    <lineage>
        <taxon>Bacteria</taxon>
        <taxon>Pseudomonadati</taxon>
        <taxon>Bacteroidota</taxon>
        <taxon>Flavobacteriia</taxon>
        <taxon>Flavobacteriales</taxon>
        <taxon>Flavobacteriaceae</taxon>
        <taxon>Salegentibacter</taxon>
    </lineage>
</organism>
<evidence type="ECO:0000313" key="1">
    <source>
        <dbReference type="EMBL" id="SHM87379.1"/>
    </source>
</evidence>
<dbReference type="RefSeq" id="WP_079735399.1">
    <property type="nucleotide sequence ID" value="NZ_LT670848.1"/>
</dbReference>
<gene>
    <name evidence="1" type="ORF">SAMN05878281_2355</name>
</gene>
<dbReference type="EMBL" id="LT670848">
    <property type="protein sequence ID" value="SHM87379.1"/>
    <property type="molecule type" value="Genomic_DNA"/>
</dbReference>
<keyword evidence="2" id="KW-1185">Reference proteome</keyword>
<reference evidence="2" key="1">
    <citation type="submission" date="2016-11" db="EMBL/GenBank/DDBJ databases">
        <authorList>
            <person name="Varghese N."/>
            <person name="Submissions S."/>
        </authorList>
    </citation>
    <scope>NUCLEOTIDE SEQUENCE [LARGE SCALE GENOMIC DNA]</scope>
    <source>
        <strain evidence="2">ACAM 48</strain>
    </source>
</reference>
<dbReference type="OrthoDB" id="378656at2"/>
<dbReference type="REBASE" id="167242">
    <property type="entry name" value="Ssa48ORF2354P"/>
</dbReference>
<dbReference type="STRING" id="143223.SAMN05878281_2355"/>
<dbReference type="Proteomes" id="UP000190235">
    <property type="component" value="Chromosome I"/>
</dbReference>
<name>A0A1M7M9J2_9FLAO</name>
<protein>
    <submittedName>
        <fullName evidence="1">Uncharacterized protein</fullName>
    </submittedName>
</protein>
<evidence type="ECO:0000313" key="2">
    <source>
        <dbReference type="Proteomes" id="UP000190235"/>
    </source>
</evidence>
<sequence>MNLPAIENELKKRCKYEYRWFRKQNNSWDRLSAFVYSTSSWDKLNEQIALIIATEKLDEKEFFQYCCNHWYNFWSAMAVEYIFAEMKGVIPNKNPRNRKIDFCFFGNDFDLKTSVFPRAFNRTLEFAKNNPETLISWLYKNQSKQSRFHLENRLFLIVYAEDGQHWKLKAEISFLKQVIEKYVATFENSQLKEFQFQQGKTTLADVIWAAK</sequence>
<proteinExistence type="predicted"/>
<accession>A0A1M7M9J2</accession>
<dbReference type="AlphaFoldDB" id="A0A1M7M9J2"/>